<dbReference type="EMBL" id="CP157948">
    <property type="protein sequence ID" value="XBS89778.1"/>
    <property type="molecule type" value="Genomic_DNA"/>
</dbReference>
<protein>
    <submittedName>
        <fullName evidence="2">Uncharacterized protein</fullName>
    </submittedName>
</protein>
<gene>
    <name evidence="2" type="ORF">ABNK63_15500</name>
</gene>
<proteinExistence type="predicted"/>
<feature type="signal peptide" evidence="1">
    <location>
        <begin position="1"/>
        <end position="26"/>
    </location>
</feature>
<keyword evidence="1" id="KW-0732">Signal</keyword>
<sequence length="113" mass="12064">MSALFSVSATACLCLAGVFFCCDAEAAGRLSFRGAVVIPTCPVTVSAQGLQGVQLRHRCGSPDANVGTSRNFALHVIHIDGATDDKVLRYFHTYMRASRADAADPLLVIQTYE</sequence>
<evidence type="ECO:0000313" key="2">
    <source>
        <dbReference type="EMBL" id="XBS89778.1"/>
    </source>
</evidence>
<organism evidence="2">
    <name type="scientific">Rhodanobacter sp. IGA1.0</name>
    <dbReference type="NCBI Taxonomy" id="3158582"/>
    <lineage>
        <taxon>Bacteria</taxon>
        <taxon>Pseudomonadati</taxon>
        <taxon>Pseudomonadota</taxon>
        <taxon>Gammaproteobacteria</taxon>
        <taxon>Lysobacterales</taxon>
        <taxon>Rhodanobacteraceae</taxon>
        <taxon>Rhodanobacter</taxon>
    </lineage>
</organism>
<feature type="chain" id="PRO_5043616421" evidence="1">
    <location>
        <begin position="27"/>
        <end position="113"/>
    </location>
</feature>
<accession>A0AAU7QMG8</accession>
<name>A0AAU7QMG8_9GAMM</name>
<reference evidence="2" key="1">
    <citation type="submission" date="2024-06" db="EMBL/GenBank/DDBJ databases">
        <authorList>
            <person name="Sun Y."/>
        </authorList>
    </citation>
    <scope>NUCLEOTIDE SEQUENCE</scope>
    <source>
        <strain evidence="2">IGA1.0</strain>
    </source>
</reference>
<dbReference type="AlphaFoldDB" id="A0AAU7QMG8"/>
<evidence type="ECO:0000256" key="1">
    <source>
        <dbReference type="SAM" id="SignalP"/>
    </source>
</evidence>
<dbReference type="RefSeq" id="WP_350016133.1">
    <property type="nucleotide sequence ID" value="NZ_CP157948.1"/>
</dbReference>